<dbReference type="InterPro" id="IPR007110">
    <property type="entry name" value="Ig-like_dom"/>
</dbReference>
<proteinExistence type="predicted"/>
<dbReference type="GO" id="GO:0005178">
    <property type="term" value="F:integrin binding"/>
    <property type="evidence" value="ECO:0007669"/>
    <property type="project" value="InterPro"/>
</dbReference>
<dbReference type="AlphaFoldDB" id="A0A8J4TL36"/>
<dbReference type="PROSITE" id="PS50835">
    <property type="entry name" value="IG_LIKE"/>
    <property type="match status" value="1"/>
</dbReference>
<gene>
    <name evidence="2" type="primary">icam2</name>
    <name evidence="2" type="ORF">DAT39_010250</name>
</gene>
<evidence type="ECO:0000259" key="1">
    <source>
        <dbReference type="PROSITE" id="PS50835"/>
    </source>
</evidence>
<feature type="non-terminal residue" evidence="2">
    <location>
        <position position="1"/>
    </location>
</feature>
<dbReference type="PANTHER" id="PTHR13771:SF9">
    <property type="entry name" value="INTERCELLULAR ADHESION MOLECULE 5"/>
    <property type="match status" value="1"/>
</dbReference>
<dbReference type="PANTHER" id="PTHR13771">
    <property type="entry name" value="INTERCELLULAR ADHESION MOLECULE"/>
    <property type="match status" value="1"/>
</dbReference>
<accession>A0A8J4TL36</accession>
<name>A0A8J4TL36_CLAMG</name>
<feature type="domain" description="Ig-like" evidence="1">
    <location>
        <begin position="2"/>
        <end position="108"/>
    </location>
</feature>
<evidence type="ECO:0000313" key="3">
    <source>
        <dbReference type="Proteomes" id="UP000727407"/>
    </source>
</evidence>
<keyword evidence="3" id="KW-1185">Reference proteome</keyword>
<dbReference type="InterPro" id="IPR036179">
    <property type="entry name" value="Ig-like_dom_sf"/>
</dbReference>
<dbReference type="Proteomes" id="UP000727407">
    <property type="component" value="Unassembled WGS sequence"/>
</dbReference>
<dbReference type="EMBL" id="QNUK01000148">
    <property type="protein sequence ID" value="KAF5900026.1"/>
    <property type="molecule type" value="Genomic_DNA"/>
</dbReference>
<feature type="non-terminal residue" evidence="2">
    <location>
        <position position="112"/>
    </location>
</feature>
<organism evidence="2 3">
    <name type="scientific">Clarias magur</name>
    <name type="common">Asian catfish</name>
    <name type="synonym">Macropteronotus magur</name>
    <dbReference type="NCBI Taxonomy" id="1594786"/>
    <lineage>
        <taxon>Eukaryota</taxon>
        <taxon>Metazoa</taxon>
        <taxon>Chordata</taxon>
        <taxon>Craniata</taxon>
        <taxon>Vertebrata</taxon>
        <taxon>Euteleostomi</taxon>
        <taxon>Actinopterygii</taxon>
        <taxon>Neopterygii</taxon>
        <taxon>Teleostei</taxon>
        <taxon>Ostariophysi</taxon>
        <taxon>Siluriformes</taxon>
        <taxon>Clariidae</taxon>
        <taxon>Clarias</taxon>
    </lineage>
</organism>
<dbReference type="Gene3D" id="2.60.40.10">
    <property type="entry name" value="Immunoglobulins"/>
    <property type="match status" value="1"/>
</dbReference>
<reference evidence="2" key="1">
    <citation type="submission" date="2020-07" db="EMBL/GenBank/DDBJ databases">
        <title>Clarias magur genome sequencing, assembly and annotation.</title>
        <authorList>
            <person name="Kushwaha B."/>
            <person name="Kumar R."/>
            <person name="Das P."/>
            <person name="Joshi C.G."/>
            <person name="Kumar D."/>
            <person name="Nagpure N.S."/>
            <person name="Pandey M."/>
            <person name="Agarwal S."/>
            <person name="Srivastava S."/>
            <person name="Singh M."/>
            <person name="Sahoo L."/>
            <person name="Jayasankar P."/>
            <person name="Meher P.K."/>
            <person name="Koringa P.G."/>
            <person name="Iquebal M.A."/>
            <person name="Das S.P."/>
            <person name="Bit A."/>
            <person name="Patnaik S."/>
            <person name="Patel N."/>
            <person name="Shah T.M."/>
            <person name="Hinsu A."/>
            <person name="Jena J.K."/>
        </authorList>
    </citation>
    <scope>NUCLEOTIDE SEQUENCE</scope>
    <source>
        <strain evidence="2">CIFAMagur01</strain>
        <tissue evidence="2">Testis</tissue>
    </source>
</reference>
<sequence>SPDSIMLSSVSHVWREGDQTELMCQIKNVGPGRKLSVHWSRTDPKQHKAFILFKETSLSDLVNEMENVSVTVKLNVEARHEDNGVQYKCAAVLNLDASLVVSESQPITITVH</sequence>
<dbReference type="InterPro" id="IPR047012">
    <property type="entry name" value="ICAM_VCAM"/>
</dbReference>
<protein>
    <submittedName>
        <fullName evidence="2">Vascular cell adhesion protein 1-like</fullName>
    </submittedName>
</protein>
<dbReference type="SUPFAM" id="SSF48726">
    <property type="entry name" value="Immunoglobulin"/>
    <property type="match status" value="1"/>
</dbReference>
<dbReference type="OrthoDB" id="5843397at2759"/>
<evidence type="ECO:0000313" key="2">
    <source>
        <dbReference type="EMBL" id="KAF5900026.1"/>
    </source>
</evidence>
<dbReference type="GO" id="GO:0007155">
    <property type="term" value="P:cell adhesion"/>
    <property type="evidence" value="ECO:0007669"/>
    <property type="project" value="InterPro"/>
</dbReference>
<comment type="caution">
    <text evidence="2">The sequence shown here is derived from an EMBL/GenBank/DDBJ whole genome shotgun (WGS) entry which is preliminary data.</text>
</comment>
<dbReference type="InterPro" id="IPR013783">
    <property type="entry name" value="Ig-like_fold"/>
</dbReference>